<dbReference type="InterPro" id="IPR016205">
    <property type="entry name" value="Glycerol_DH"/>
</dbReference>
<keyword evidence="11" id="KW-1185">Reference proteome</keyword>
<keyword evidence="6" id="KW-0520">NAD</keyword>
<evidence type="ECO:0000256" key="3">
    <source>
        <dbReference type="ARBA" id="ARBA00022723"/>
    </source>
</evidence>
<dbReference type="GO" id="GO:0016614">
    <property type="term" value="F:oxidoreductase activity, acting on CH-OH group of donors"/>
    <property type="evidence" value="ECO:0007669"/>
    <property type="project" value="InterPro"/>
</dbReference>
<evidence type="ECO:0000256" key="5">
    <source>
        <dbReference type="ARBA" id="ARBA00023002"/>
    </source>
</evidence>
<dbReference type="PANTHER" id="PTHR43616">
    <property type="entry name" value="GLYCEROL DEHYDROGENASE"/>
    <property type="match status" value="1"/>
</dbReference>
<keyword evidence="3" id="KW-0479">Metal-binding</keyword>
<keyword evidence="4" id="KW-0521">NADP</keyword>
<evidence type="ECO:0000256" key="4">
    <source>
        <dbReference type="ARBA" id="ARBA00022857"/>
    </source>
</evidence>
<keyword evidence="8" id="KW-0594">Phospholipid biosynthesis</keyword>
<evidence type="ECO:0000256" key="8">
    <source>
        <dbReference type="ARBA" id="ARBA00023209"/>
    </source>
</evidence>
<dbReference type="AlphaFoldDB" id="A0AAP3UXT2"/>
<name>A0AAP3UXT2_9PROT</name>
<evidence type="ECO:0000256" key="1">
    <source>
        <dbReference type="ARBA" id="ARBA00022490"/>
    </source>
</evidence>
<keyword evidence="7" id="KW-0443">Lipid metabolism</keyword>
<dbReference type="Pfam" id="PF13685">
    <property type="entry name" value="Fe-ADH_2"/>
    <property type="match status" value="1"/>
</dbReference>
<protein>
    <submittedName>
        <fullName evidence="10">Iron-containing alcohol dehydrogenase</fullName>
    </submittedName>
</protein>
<gene>
    <name evidence="10" type="ORF">PZ740_02185</name>
</gene>
<keyword evidence="1" id="KW-0963">Cytoplasm</keyword>
<organism evidence="10 11">
    <name type="scientific">Marinimicrococcus flavescens</name>
    <dbReference type="NCBI Taxonomy" id="3031815"/>
    <lineage>
        <taxon>Bacteria</taxon>
        <taxon>Pseudomonadati</taxon>
        <taxon>Pseudomonadota</taxon>
        <taxon>Alphaproteobacteria</taxon>
        <taxon>Geminicoccales</taxon>
        <taxon>Geminicoccaceae</taxon>
        <taxon>Marinimicrococcus</taxon>
    </lineage>
</organism>
<accession>A0AAP3UXT2</accession>
<evidence type="ECO:0000313" key="10">
    <source>
        <dbReference type="EMBL" id="MDF1585190.1"/>
    </source>
</evidence>
<dbReference type="RefSeq" id="WP_327787602.1">
    <property type="nucleotide sequence ID" value="NZ_JARGEQ010000013.1"/>
</dbReference>
<reference evidence="10 11" key="1">
    <citation type="submission" date="2023-03" db="EMBL/GenBank/DDBJ databases">
        <title>YIM 152171 draft genome.</title>
        <authorList>
            <person name="Yang Z."/>
        </authorList>
    </citation>
    <scope>NUCLEOTIDE SEQUENCE [LARGE SCALE GENOMIC DNA]</scope>
    <source>
        <strain evidence="10 11">YIM 152171</strain>
    </source>
</reference>
<dbReference type="Gene3D" id="3.40.50.1970">
    <property type="match status" value="1"/>
</dbReference>
<dbReference type="InterPro" id="IPR032837">
    <property type="entry name" value="G1PDH"/>
</dbReference>
<evidence type="ECO:0000256" key="2">
    <source>
        <dbReference type="ARBA" id="ARBA00022516"/>
    </source>
</evidence>
<evidence type="ECO:0000256" key="6">
    <source>
        <dbReference type="ARBA" id="ARBA00023027"/>
    </source>
</evidence>
<sequence>MGGGQVLEALAQGRWIDPATRRPVRLPLPRLALEPSLAGGEAELVARAGLAGAITVVCDENTVEAMGRRVAAALPGSETLVLERPHADIATADALIGRTRHADALVAVGSGTINDLCKQAARQRGIPFAVFATAPSMNGYVTATASLAKGRLKLSLPAVAPRGAFFDLGVLAAAPLRLRRAGLGDVICRTTAQTDWLLAHLLHDSPYLPSCFALQAEEEAALLGAVPELVAGEHGAVASLTRLLVLGGAAMLLAGSSAPASQGEHLVSHYVDLLAAPHPGTLHGEQVAAATLAMARLQERILSSSCAPRLTAPPLDEAAFERRFGVFAGDCIAASRAKAPEPDALAALSRRLADEWQEVRGELRAAMLPLGELERVFAEGGLPSTGADLGLDPTFWRQAVAHARETRDRYTFLDLAAEAGMLGDFAALQC</sequence>
<dbReference type="PANTHER" id="PTHR43616:SF5">
    <property type="entry name" value="GLYCEROL DEHYDROGENASE 1"/>
    <property type="match status" value="1"/>
</dbReference>
<dbReference type="SUPFAM" id="SSF56796">
    <property type="entry name" value="Dehydroquinate synthase-like"/>
    <property type="match status" value="1"/>
</dbReference>
<evidence type="ECO:0000313" key="11">
    <source>
        <dbReference type="Proteomes" id="UP001301140"/>
    </source>
</evidence>
<keyword evidence="9" id="KW-1208">Phospholipid metabolism</keyword>
<evidence type="ECO:0000256" key="7">
    <source>
        <dbReference type="ARBA" id="ARBA00023098"/>
    </source>
</evidence>
<dbReference type="Gene3D" id="1.20.1090.10">
    <property type="entry name" value="Dehydroquinate synthase-like - alpha domain"/>
    <property type="match status" value="1"/>
</dbReference>
<comment type="caution">
    <text evidence="10">The sequence shown here is derived from an EMBL/GenBank/DDBJ whole genome shotgun (WGS) entry which is preliminary data.</text>
</comment>
<keyword evidence="5" id="KW-0560">Oxidoreductase</keyword>
<keyword evidence="2" id="KW-0444">Lipid biosynthesis</keyword>
<dbReference type="GO" id="GO:0008654">
    <property type="term" value="P:phospholipid biosynthetic process"/>
    <property type="evidence" value="ECO:0007669"/>
    <property type="project" value="UniProtKB-KW"/>
</dbReference>
<dbReference type="GO" id="GO:0046872">
    <property type="term" value="F:metal ion binding"/>
    <property type="evidence" value="ECO:0007669"/>
    <property type="project" value="UniProtKB-KW"/>
</dbReference>
<proteinExistence type="predicted"/>
<dbReference type="EMBL" id="JARGEQ010000013">
    <property type="protein sequence ID" value="MDF1585190.1"/>
    <property type="molecule type" value="Genomic_DNA"/>
</dbReference>
<dbReference type="Proteomes" id="UP001301140">
    <property type="component" value="Unassembled WGS sequence"/>
</dbReference>
<evidence type="ECO:0000256" key="9">
    <source>
        <dbReference type="ARBA" id="ARBA00023264"/>
    </source>
</evidence>